<dbReference type="AlphaFoldDB" id="A0A8D9B8S7"/>
<sequence>MYLMCFYYLNMRKIVLSKDPCVVFILCLEIREVNRKSFHFVGRRTKNCPRYIRLMVIGILKKHCNREQSDKVQPNRTLQKEGLNEKMNDTINAISHCGFLLH</sequence>
<reference evidence="1" key="1">
    <citation type="submission" date="2021-05" db="EMBL/GenBank/DDBJ databases">
        <authorList>
            <person name="Alioto T."/>
            <person name="Alioto T."/>
            <person name="Gomez Garrido J."/>
        </authorList>
    </citation>
    <scope>NUCLEOTIDE SEQUENCE</scope>
</reference>
<dbReference type="EMBL" id="HBUF01611169">
    <property type="protein sequence ID" value="CAG6778734.1"/>
    <property type="molecule type" value="Transcribed_RNA"/>
</dbReference>
<name>A0A8D9B8S7_9HEMI</name>
<evidence type="ECO:0000313" key="1">
    <source>
        <dbReference type="EMBL" id="CAG6778734.1"/>
    </source>
</evidence>
<proteinExistence type="predicted"/>
<organism evidence="1">
    <name type="scientific">Cacopsylla melanoneura</name>
    <dbReference type="NCBI Taxonomy" id="428564"/>
    <lineage>
        <taxon>Eukaryota</taxon>
        <taxon>Metazoa</taxon>
        <taxon>Ecdysozoa</taxon>
        <taxon>Arthropoda</taxon>
        <taxon>Hexapoda</taxon>
        <taxon>Insecta</taxon>
        <taxon>Pterygota</taxon>
        <taxon>Neoptera</taxon>
        <taxon>Paraneoptera</taxon>
        <taxon>Hemiptera</taxon>
        <taxon>Sternorrhyncha</taxon>
        <taxon>Psylloidea</taxon>
        <taxon>Psyllidae</taxon>
        <taxon>Psyllinae</taxon>
        <taxon>Cacopsylla</taxon>
    </lineage>
</organism>
<protein>
    <submittedName>
        <fullName evidence="1">Uncharacterized protein</fullName>
    </submittedName>
</protein>
<accession>A0A8D9B8S7</accession>